<dbReference type="Pfam" id="PF01547">
    <property type="entry name" value="SBP_bac_1"/>
    <property type="match status" value="1"/>
</dbReference>
<dbReference type="SUPFAM" id="SSF53850">
    <property type="entry name" value="Periplasmic binding protein-like II"/>
    <property type="match status" value="1"/>
</dbReference>
<feature type="signal peptide" evidence="1">
    <location>
        <begin position="1"/>
        <end position="19"/>
    </location>
</feature>
<dbReference type="PANTHER" id="PTHR43649:SF30">
    <property type="entry name" value="ABC TRANSPORTER SUBSTRATE-BINDING PROTEIN"/>
    <property type="match status" value="1"/>
</dbReference>
<comment type="caution">
    <text evidence="2">The sequence shown here is derived from an EMBL/GenBank/DDBJ whole genome shotgun (WGS) entry which is preliminary data.</text>
</comment>
<organism evidence="2 3">
    <name type="scientific">Georgenia soli</name>
    <dbReference type="NCBI Taxonomy" id="638953"/>
    <lineage>
        <taxon>Bacteria</taxon>
        <taxon>Bacillati</taxon>
        <taxon>Actinomycetota</taxon>
        <taxon>Actinomycetes</taxon>
        <taxon>Micrococcales</taxon>
        <taxon>Bogoriellaceae</taxon>
        <taxon>Georgenia</taxon>
    </lineage>
</organism>
<keyword evidence="2" id="KW-0813">Transport</keyword>
<evidence type="ECO:0000313" key="2">
    <source>
        <dbReference type="EMBL" id="PFG39484.1"/>
    </source>
</evidence>
<accession>A0A2A9EKK7</accession>
<keyword evidence="2" id="KW-0762">Sugar transport</keyword>
<reference evidence="2 3" key="1">
    <citation type="submission" date="2017-10" db="EMBL/GenBank/DDBJ databases">
        <title>Sequencing the genomes of 1000 actinobacteria strains.</title>
        <authorList>
            <person name="Klenk H.-P."/>
        </authorList>
    </citation>
    <scope>NUCLEOTIDE SEQUENCE [LARGE SCALE GENOMIC DNA]</scope>
    <source>
        <strain evidence="2 3">DSM 21838</strain>
    </source>
</reference>
<feature type="chain" id="PRO_5039070575" evidence="1">
    <location>
        <begin position="20"/>
        <end position="411"/>
    </location>
</feature>
<name>A0A2A9EKK7_9MICO</name>
<dbReference type="OrthoDB" id="9780991at2"/>
<dbReference type="EMBL" id="PDJI01000004">
    <property type="protein sequence ID" value="PFG39484.1"/>
    <property type="molecule type" value="Genomic_DNA"/>
</dbReference>
<protein>
    <submittedName>
        <fullName evidence="2">Multiple sugar transport system substrate-binding protein</fullName>
    </submittedName>
</protein>
<evidence type="ECO:0000313" key="3">
    <source>
        <dbReference type="Proteomes" id="UP000222106"/>
    </source>
</evidence>
<dbReference type="InterPro" id="IPR006059">
    <property type="entry name" value="SBP"/>
</dbReference>
<evidence type="ECO:0000256" key="1">
    <source>
        <dbReference type="SAM" id="SignalP"/>
    </source>
</evidence>
<dbReference type="InterPro" id="IPR050490">
    <property type="entry name" value="Bact_solute-bd_prot1"/>
</dbReference>
<dbReference type="Proteomes" id="UP000222106">
    <property type="component" value="Unassembled WGS sequence"/>
</dbReference>
<dbReference type="AlphaFoldDB" id="A0A2A9EKK7"/>
<keyword evidence="1" id="KW-0732">Signal</keyword>
<gene>
    <name evidence="2" type="ORF">ATJ97_1990</name>
</gene>
<dbReference type="Gene3D" id="3.40.190.10">
    <property type="entry name" value="Periplasmic binding protein-like II"/>
    <property type="match status" value="1"/>
</dbReference>
<keyword evidence="3" id="KW-1185">Reference proteome</keyword>
<sequence length="411" mass="43773">MTRKTGAAAIAVAAALTLAACSSGSAGGDSGEGGDVELTMLAATYSDNTKVLWDEVIADFEAENPGVTVELEMQSWENINDVIRTRVQSNQAPDILSIDAFAGYVEDELLYSADEVLSEETIADFQESFVENASMNGKQYGFPLIASARALFVNDDVLAEAGVDAPPTTWDELYDAAKKITDSTDAYGYGLPLGSEEAQAEAGIFFFGAGGGYGDAETITVDTPENLEAAEFMKKLYDDGLTQPDAGATQRTPMLDQFIQGKFGMAMGLPPIVGMIEEKNPELNYSIHPIPTKDGEQVTLGVADHLMAFKNEGDKAEQVGAFLDFFYDAENYVKFVDTEGFLPVTKSGAEQTTNEDMAAFNELLPHAQFYPSTNPAWAATQAAMQGQIGLLATGSDPAEVLAGIQAEADNA</sequence>
<dbReference type="RefSeq" id="WP_098483587.1">
    <property type="nucleotide sequence ID" value="NZ_PDJI01000004.1"/>
</dbReference>
<proteinExistence type="predicted"/>
<dbReference type="PROSITE" id="PS51257">
    <property type="entry name" value="PROKAR_LIPOPROTEIN"/>
    <property type="match status" value="1"/>
</dbReference>
<dbReference type="PANTHER" id="PTHR43649">
    <property type="entry name" value="ARABINOSE-BINDING PROTEIN-RELATED"/>
    <property type="match status" value="1"/>
</dbReference>